<proteinExistence type="predicted"/>
<gene>
    <name evidence="3" type="ORF">AXI58_19060</name>
</gene>
<dbReference type="AlphaFoldDB" id="A0A150F574"/>
<dbReference type="OrthoDB" id="2912246at2"/>
<feature type="compositionally biased region" description="Basic and acidic residues" evidence="1">
    <location>
        <begin position="129"/>
        <end position="138"/>
    </location>
</feature>
<feature type="transmembrane region" description="Helical" evidence="2">
    <location>
        <begin position="44"/>
        <end position="67"/>
    </location>
</feature>
<comment type="caution">
    <text evidence="3">The sequence shown here is derived from an EMBL/GenBank/DDBJ whole genome shotgun (WGS) entry which is preliminary data.</text>
</comment>
<evidence type="ECO:0000313" key="3">
    <source>
        <dbReference type="EMBL" id="KXZ17500.1"/>
    </source>
</evidence>
<evidence type="ECO:0000256" key="1">
    <source>
        <dbReference type="SAM" id="MobiDB-lite"/>
    </source>
</evidence>
<evidence type="ECO:0000256" key="2">
    <source>
        <dbReference type="SAM" id="Phobius"/>
    </source>
</evidence>
<keyword evidence="4" id="KW-1185">Reference proteome</keyword>
<evidence type="ECO:0000313" key="4">
    <source>
        <dbReference type="Proteomes" id="UP000075430"/>
    </source>
</evidence>
<sequence>MTGQLFSNREGCDHELIRNVWKHAVISACSAAVFSLVMSHSPAVFLQTILFLAFPLGLFTDAVRLKLKLGRMHSLMTKLGLYAAVFFFLSNAQAGSLAALFAYFLIECAISLMTRSRNTAVPPDSSPKPYEDGAERGR</sequence>
<organism evidence="3 4">
    <name type="scientific">Bacillus nakamurai</name>
    <dbReference type="NCBI Taxonomy" id="1793963"/>
    <lineage>
        <taxon>Bacteria</taxon>
        <taxon>Bacillati</taxon>
        <taxon>Bacillota</taxon>
        <taxon>Bacilli</taxon>
        <taxon>Bacillales</taxon>
        <taxon>Bacillaceae</taxon>
        <taxon>Bacillus</taxon>
    </lineage>
</organism>
<protein>
    <submittedName>
        <fullName evidence="3">Transporter</fullName>
    </submittedName>
</protein>
<keyword evidence="2" id="KW-1133">Transmembrane helix</keyword>
<keyword evidence="2" id="KW-0812">Transmembrane</keyword>
<feature type="transmembrane region" description="Helical" evidence="2">
    <location>
        <begin position="79"/>
        <end position="106"/>
    </location>
</feature>
<name>A0A150F574_9BACI</name>
<dbReference type="Proteomes" id="UP000075430">
    <property type="component" value="Unassembled WGS sequence"/>
</dbReference>
<dbReference type="RefSeq" id="WP_061522346.1">
    <property type="nucleotide sequence ID" value="NZ_JARLZY010000009.1"/>
</dbReference>
<keyword evidence="2" id="KW-0472">Membrane</keyword>
<dbReference type="STRING" id="1793963.AXI58_19060"/>
<accession>A0A150F574</accession>
<dbReference type="EMBL" id="LSBA01000020">
    <property type="protein sequence ID" value="KXZ17500.1"/>
    <property type="molecule type" value="Genomic_DNA"/>
</dbReference>
<feature type="region of interest" description="Disordered" evidence="1">
    <location>
        <begin position="118"/>
        <end position="138"/>
    </location>
</feature>
<reference evidence="4" key="1">
    <citation type="submission" date="2016-02" db="EMBL/GenBank/DDBJ databases">
        <authorList>
            <person name="Dunlap C."/>
        </authorList>
    </citation>
    <scope>NUCLEOTIDE SEQUENCE [LARGE SCALE GENOMIC DNA]</scope>
    <source>
        <strain evidence="4">NRRL B-41092</strain>
    </source>
</reference>